<proteinExistence type="predicted"/>
<evidence type="ECO:0000313" key="2">
    <source>
        <dbReference type="Proteomes" id="UP000675881"/>
    </source>
</evidence>
<name>A0A817FCU3_LEPSM</name>
<organism evidence="1 2">
    <name type="scientific">Lepeophtheirus salmonis</name>
    <name type="common">Salmon louse</name>
    <name type="synonym">Caligus salmonis</name>
    <dbReference type="NCBI Taxonomy" id="72036"/>
    <lineage>
        <taxon>Eukaryota</taxon>
        <taxon>Metazoa</taxon>
        <taxon>Ecdysozoa</taxon>
        <taxon>Arthropoda</taxon>
        <taxon>Crustacea</taxon>
        <taxon>Multicrustacea</taxon>
        <taxon>Hexanauplia</taxon>
        <taxon>Copepoda</taxon>
        <taxon>Siphonostomatoida</taxon>
        <taxon>Caligidae</taxon>
        <taxon>Lepeophtheirus</taxon>
    </lineage>
</organism>
<accession>A0A817FCU3</accession>
<protein>
    <submittedName>
        <fullName evidence="1">(salmon louse) hypothetical protein</fullName>
    </submittedName>
</protein>
<dbReference type="Proteomes" id="UP000675881">
    <property type="component" value="Unassembled WGS sequence"/>
</dbReference>
<evidence type="ECO:0000313" key="1">
    <source>
        <dbReference type="EMBL" id="CAF2743559.1"/>
    </source>
</evidence>
<sequence>MGGTARSIIFVGPEGAAGESVDDEVVERRNYFVEVKVPKSICLAVLEYLEKLYFTNSAGYCIGRTFKSACVACFKYNTKDYNDTVCNIQYKTSLFYDVEV</sequence>
<keyword evidence="2" id="KW-1185">Reference proteome</keyword>
<dbReference type="EMBL" id="CAJNVT010000043">
    <property type="protein sequence ID" value="CAF2743559.1"/>
    <property type="molecule type" value="Genomic_DNA"/>
</dbReference>
<gene>
    <name evidence="1" type="ORF">LSAA_166</name>
</gene>
<dbReference type="AlphaFoldDB" id="A0A817FCU3"/>
<reference evidence="1" key="1">
    <citation type="submission" date="2021-02" db="EMBL/GenBank/DDBJ databases">
        <authorList>
            <person name="Bekaert M."/>
        </authorList>
    </citation>
    <scope>NUCLEOTIDE SEQUENCE</scope>
    <source>
        <strain evidence="1">IoA-00</strain>
    </source>
</reference>
<comment type="caution">
    <text evidence="1">The sequence shown here is derived from an EMBL/GenBank/DDBJ whole genome shotgun (WGS) entry which is preliminary data.</text>
</comment>